<feature type="non-terminal residue" evidence="1">
    <location>
        <position position="1"/>
    </location>
</feature>
<name>A0A8S3J865_9BILA</name>
<reference evidence="1" key="1">
    <citation type="submission" date="2021-02" db="EMBL/GenBank/DDBJ databases">
        <authorList>
            <person name="Nowell W R."/>
        </authorList>
    </citation>
    <scope>NUCLEOTIDE SEQUENCE</scope>
</reference>
<dbReference type="AlphaFoldDB" id="A0A8S3J865"/>
<feature type="non-terminal residue" evidence="1">
    <location>
        <position position="216"/>
    </location>
</feature>
<evidence type="ECO:0000313" key="2">
    <source>
        <dbReference type="Proteomes" id="UP000681720"/>
    </source>
</evidence>
<evidence type="ECO:0000313" key="1">
    <source>
        <dbReference type="EMBL" id="CAF5215588.1"/>
    </source>
</evidence>
<sequence>NSTKWAKGLRFVQFPKNSCFHRVLNNSPYAILFGNQPKLGLSSTSLHPSIFNDITTEEELTNELGLLTNDAIDVNSCASDSEEDELKIDEPNINDELKDNDQLNITEQNEKNDELLSNRAKRTNDIRETARQAKRHKLADLNVGDNVLIPVPDVDRGPTDARNVFAVVMEIKDDKYKLGVEQGIINGYYSFHQISTATETPTILVENVDQGIKKSL</sequence>
<proteinExistence type="predicted"/>
<gene>
    <name evidence="1" type="ORF">GIL414_LOCUS81413</name>
</gene>
<protein>
    <submittedName>
        <fullName evidence="1">Uncharacterized protein</fullName>
    </submittedName>
</protein>
<accession>A0A8S3J865</accession>
<comment type="caution">
    <text evidence="1">The sequence shown here is derived from an EMBL/GenBank/DDBJ whole genome shotgun (WGS) entry which is preliminary data.</text>
</comment>
<organism evidence="1 2">
    <name type="scientific">Rotaria magnacalcarata</name>
    <dbReference type="NCBI Taxonomy" id="392030"/>
    <lineage>
        <taxon>Eukaryota</taxon>
        <taxon>Metazoa</taxon>
        <taxon>Spiralia</taxon>
        <taxon>Gnathifera</taxon>
        <taxon>Rotifera</taxon>
        <taxon>Eurotatoria</taxon>
        <taxon>Bdelloidea</taxon>
        <taxon>Philodinida</taxon>
        <taxon>Philodinidae</taxon>
        <taxon>Rotaria</taxon>
    </lineage>
</organism>
<dbReference type="Proteomes" id="UP000681720">
    <property type="component" value="Unassembled WGS sequence"/>
</dbReference>
<dbReference type="EMBL" id="CAJOBJ010357338">
    <property type="protein sequence ID" value="CAF5215588.1"/>
    <property type="molecule type" value="Genomic_DNA"/>
</dbReference>